<dbReference type="Proteomes" id="UP001281410">
    <property type="component" value="Unassembled WGS sequence"/>
</dbReference>
<dbReference type="InterPro" id="IPR002156">
    <property type="entry name" value="RNaseH_domain"/>
</dbReference>
<gene>
    <name evidence="2" type="ORF">Dsin_020925</name>
</gene>
<sequence>MCKVKGSASYALASKIKEAKLCIKNRLIGRKKNSLTVKDLEIKLAEIEKLASKGGSKRVTNFFVEHYKNVDWVKPKIEGMDLKKLTMVDSKSLEDMFSREEVWEALSSYDGNKAPGSDEMNLNFIKSNWKVIQEDFMRFMLEFRRDGSIVKDINHTFIALIPKCSRPKTIKDYRPISLVGSIVAWWFKHFGKGSSEPPTSYLLNLKECCCKVKKAKKSKLKDWIPHDLNTLKFNVDGSARGSPGPAGMGGVLRDSNGKVLFLFSSYVGNQDAGTAEIMAIHRPCDLCYNNEHLILL</sequence>
<dbReference type="CDD" id="cd06222">
    <property type="entry name" value="RNase_H_like"/>
    <property type="match status" value="1"/>
</dbReference>
<dbReference type="GO" id="GO:0004523">
    <property type="term" value="F:RNA-DNA hybrid ribonuclease activity"/>
    <property type="evidence" value="ECO:0007669"/>
    <property type="project" value="InterPro"/>
</dbReference>
<dbReference type="PANTHER" id="PTHR46890:SF1">
    <property type="entry name" value="REVERSE TRANSCRIPTASE DOMAIN-CONTAINING PROTEIN"/>
    <property type="match status" value="1"/>
</dbReference>
<protein>
    <recommendedName>
        <fullName evidence="1">RNase H type-1 domain-containing protein</fullName>
    </recommendedName>
</protein>
<dbReference type="InterPro" id="IPR012337">
    <property type="entry name" value="RNaseH-like_sf"/>
</dbReference>
<dbReference type="GO" id="GO:0003676">
    <property type="term" value="F:nucleic acid binding"/>
    <property type="evidence" value="ECO:0007669"/>
    <property type="project" value="InterPro"/>
</dbReference>
<dbReference type="Pfam" id="PF13456">
    <property type="entry name" value="RVT_3"/>
    <property type="match status" value="1"/>
</dbReference>
<dbReference type="SUPFAM" id="SSF53098">
    <property type="entry name" value="Ribonuclease H-like"/>
    <property type="match status" value="1"/>
</dbReference>
<dbReference type="InterPro" id="IPR044730">
    <property type="entry name" value="RNase_H-like_dom_plant"/>
</dbReference>
<dbReference type="InterPro" id="IPR052343">
    <property type="entry name" value="Retrotransposon-Effector_Assoc"/>
</dbReference>
<name>A0AAE0E5F0_9ROSI</name>
<dbReference type="Gene3D" id="3.30.420.10">
    <property type="entry name" value="Ribonuclease H-like superfamily/Ribonuclease H"/>
    <property type="match status" value="1"/>
</dbReference>
<evidence type="ECO:0000259" key="1">
    <source>
        <dbReference type="Pfam" id="PF13456"/>
    </source>
</evidence>
<evidence type="ECO:0000313" key="2">
    <source>
        <dbReference type="EMBL" id="KAK3206879.1"/>
    </source>
</evidence>
<dbReference type="PANTHER" id="PTHR46890">
    <property type="entry name" value="NON-LTR RETROLELEMENT REVERSE TRANSCRIPTASE-LIKE PROTEIN-RELATED"/>
    <property type="match status" value="1"/>
</dbReference>
<reference evidence="2" key="1">
    <citation type="journal article" date="2023" name="Plant J.">
        <title>Genome sequences and population genomics provide insights into the demographic history, inbreeding, and mutation load of two 'living fossil' tree species of Dipteronia.</title>
        <authorList>
            <person name="Feng Y."/>
            <person name="Comes H.P."/>
            <person name="Chen J."/>
            <person name="Zhu S."/>
            <person name="Lu R."/>
            <person name="Zhang X."/>
            <person name="Li P."/>
            <person name="Qiu J."/>
            <person name="Olsen K.M."/>
            <person name="Qiu Y."/>
        </authorList>
    </citation>
    <scope>NUCLEOTIDE SEQUENCE</scope>
    <source>
        <strain evidence="2">NBL</strain>
    </source>
</reference>
<keyword evidence="3" id="KW-1185">Reference proteome</keyword>
<dbReference type="AlphaFoldDB" id="A0AAE0E5F0"/>
<organism evidence="2 3">
    <name type="scientific">Dipteronia sinensis</name>
    <dbReference type="NCBI Taxonomy" id="43782"/>
    <lineage>
        <taxon>Eukaryota</taxon>
        <taxon>Viridiplantae</taxon>
        <taxon>Streptophyta</taxon>
        <taxon>Embryophyta</taxon>
        <taxon>Tracheophyta</taxon>
        <taxon>Spermatophyta</taxon>
        <taxon>Magnoliopsida</taxon>
        <taxon>eudicotyledons</taxon>
        <taxon>Gunneridae</taxon>
        <taxon>Pentapetalae</taxon>
        <taxon>rosids</taxon>
        <taxon>malvids</taxon>
        <taxon>Sapindales</taxon>
        <taxon>Sapindaceae</taxon>
        <taxon>Hippocastanoideae</taxon>
        <taxon>Acereae</taxon>
        <taxon>Dipteronia</taxon>
    </lineage>
</organism>
<comment type="caution">
    <text evidence="2">The sequence shown here is derived from an EMBL/GenBank/DDBJ whole genome shotgun (WGS) entry which is preliminary data.</text>
</comment>
<accession>A0AAE0E5F0</accession>
<feature type="domain" description="RNase H type-1" evidence="1">
    <location>
        <begin position="234"/>
        <end position="282"/>
    </location>
</feature>
<evidence type="ECO:0000313" key="3">
    <source>
        <dbReference type="Proteomes" id="UP001281410"/>
    </source>
</evidence>
<dbReference type="InterPro" id="IPR036397">
    <property type="entry name" value="RNaseH_sf"/>
</dbReference>
<dbReference type="EMBL" id="JANJYJ010000006">
    <property type="protein sequence ID" value="KAK3206879.1"/>
    <property type="molecule type" value="Genomic_DNA"/>
</dbReference>
<proteinExistence type="predicted"/>